<evidence type="ECO:0000256" key="1">
    <source>
        <dbReference type="SAM" id="MobiDB-lite"/>
    </source>
</evidence>
<dbReference type="Proteomes" id="UP000282378">
    <property type="component" value="Unassembled WGS sequence"/>
</dbReference>
<feature type="compositionally biased region" description="Polar residues" evidence="1">
    <location>
        <begin position="1"/>
        <end position="10"/>
    </location>
</feature>
<gene>
    <name evidence="2" type="ORF">APX70_200331</name>
</gene>
<sequence>MPATSGQQQDRAGGQCGTDIHQTLGGQAKGVL</sequence>
<name>A0A3M2UBK9_PSEYM</name>
<dbReference type="AlphaFoldDB" id="A0A3M2UBK9"/>
<protein>
    <submittedName>
        <fullName evidence="2">Uncharacterized protein</fullName>
    </submittedName>
</protein>
<organism evidence="2 3">
    <name type="scientific">Pseudomonas syringae pv. maculicola</name>
    <dbReference type="NCBI Taxonomy" id="59511"/>
    <lineage>
        <taxon>Bacteria</taxon>
        <taxon>Pseudomonadati</taxon>
        <taxon>Pseudomonadota</taxon>
        <taxon>Gammaproteobacteria</taxon>
        <taxon>Pseudomonadales</taxon>
        <taxon>Pseudomonadaceae</taxon>
        <taxon>Pseudomonas</taxon>
    </lineage>
</organism>
<accession>A0A3M2UBK9</accession>
<feature type="region of interest" description="Disordered" evidence="1">
    <location>
        <begin position="1"/>
        <end position="32"/>
    </location>
</feature>
<dbReference type="EMBL" id="RBNL01004778">
    <property type="protein sequence ID" value="RML24347.1"/>
    <property type="molecule type" value="Genomic_DNA"/>
</dbReference>
<proteinExistence type="predicted"/>
<evidence type="ECO:0000313" key="3">
    <source>
        <dbReference type="Proteomes" id="UP000282378"/>
    </source>
</evidence>
<comment type="caution">
    <text evidence="2">The sequence shown here is derived from an EMBL/GenBank/DDBJ whole genome shotgun (WGS) entry which is preliminary data.</text>
</comment>
<evidence type="ECO:0000313" key="2">
    <source>
        <dbReference type="EMBL" id="RML24347.1"/>
    </source>
</evidence>
<reference evidence="2 3" key="1">
    <citation type="submission" date="2018-08" db="EMBL/GenBank/DDBJ databases">
        <title>Recombination of ecologically and evolutionarily significant loci maintains genetic cohesion in the Pseudomonas syringae species complex.</title>
        <authorList>
            <person name="Dillon M."/>
            <person name="Thakur S."/>
            <person name="Almeida R.N.D."/>
            <person name="Weir B.S."/>
            <person name="Guttman D.S."/>
        </authorList>
    </citation>
    <scope>NUCLEOTIDE SEQUENCE [LARGE SCALE GENOMIC DNA]</scope>
    <source>
        <strain evidence="2 3">88_10</strain>
    </source>
</reference>